<name>X1IIX4_9ZZZZ</name>
<dbReference type="EMBL" id="BARU01035600">
    <property type="protein sequence ID" value="GAH82381.1"/>
    <property type="molecule type" value="Genomic_DNA"/>
</dbReference>
<accession>X1IIX4</accession>
<keyword evidence="1" id="KW-1133">Transmembrane helix</keyword>
<dbReference type="AlphaFoldDB" id="X1IIX4"/>
<dbReference type="GO" id="GO:0140359">
    <property type="term" value="F:ABC-type transporter activity"/>
    <property type="evidence" value="ECO:0007669"/>
    <property type="project" value="InterPro"/>
</dbReference>
<dbReference type="GO" id="GO:0005886">
    <property type="term" value="C:plasma membrane"/>
    <property type="evidence" value="ECO:0007669"/>
    <property type="project" value="UniProtKB-SubCell"/>
</dbReference>
<reference evidence="2" key="1">
    <citation type="journal article" date="2014" name="Front. Microbiol.">
        <title>High frequency of phylogenetically diverse reductive dehalogenase-homologous genes in deep subseafloor sedimentary metagenomes.</title>
        <authorList>
            <person name="Kawai M."/>
            <person name="Futagami T."/>
            <person name="Toyoda A."/>
            <person name="Takaki Y."/>
            <person name="Nishi S."/>
            <person name="Hori S."/>
            <person name="Arai W."/>
            <person name="Tsubouchi T."/>
            <person name="Morono Y."/>
            <person name="Uchiyama I."/>
            <person name="Ito T."/>
            <person name="Fujiyama A."/>
            <person name="Inagaki F."/>
            <person name="Takami H."/>
        </authorList>
    </citation>
    <scope>NUCLEOTIDE SEQUENCE</scope>
    <source>
        <strain evidence="2">Expedition CK06-06</strain>
    </source>
</reference>
<feature type="transmembrane region" description="Helical" evidence="1">
    <location>
        <begin position="165"/>
        <end position="190"/>
    </location>
</feature>
<feature type="non-terminal residue" evidence="2">
    <location>
        <position position="198"/>
    </location>
</feature>
<dbReference type="Pfam" id="PF12679">
    <property type="entry name" value="ABC2_membrane_2"/>
    <property type="match status" value="1"/>
</dbReference>
<evidence type="ECO:0000256" key="1">
    <source>
        <dbReference type="SAM" id="Phobius"/>
    </source>
</evidence>
<feature type="transmembrane region" description="Helical" evidence="1">
    <location>
        <begin position="127"/>
        <end position="153"/>
    </location>
</feature>
<dbReference type="PANTHER" id="PTHR43471">
    <property type="entry name" value="ABC TRANSPORTER PERMEASE"/>
    <property type="match status" value="1"/>
</dbReference>
<dbReference type="PANTHER" id="PTHR43471:SF14">
    <property type="entry name" value="ABC-2 TYPE TRANSPORT SYSTEM PERMEASE PROTEIN"/>
    <property type="match status" value="1"/>
</dbReference>
<evidence type="ECO:0000313" key="2">
    <source>
        <dbReference type="EMBL" id="GAH82381.1"/>
    </source>
</evidence>
<proteinExistence type="predicted"/>
<keyword evidence="1" id="KW-0812">Transmembrane</keyword>
<sequence length="198" mass="21546">MTGLITVFWKELSDNFASWRFIILFALVLLAGVSAIYVAAENIREAVTEASKSPFAATETIRFVFLKLYTTSGQVIPFSFLTFIVFFVPIVGIALGFDAINSEKNSGTLSRLLSQPIYRDAVINGKFLAGVVTLSIMLASIVMLVAGIGLIRIGVPPTSEEILRLMAFLGIGIVYGAFWLGLAMLFSIFFQRVATSAL</sequence>
<organism evidence="2">
    <name type="scientific">marine sediment metagenome</name>
    <dbReference type="NCBI Taxonomy" id="412755"/>
    <lineage>
        <taxon>unclassified sequences</taxon>
        <taxon>metagenomes</taxon>
        <taxon>ecological metagenomes</taxon>
    </lineage>
</organism>
<gene>
    <name evidence="2" type="ORF">S03H2_55699</name>
</gene>
<comment type="caution">
    <text evidence="2">The sequence shown here is derived from an EMBL/GenBank/DDBJ whole genome shotgun (WGS) entry which is preliminary data.</text>
</comment>
<feature type="transmembrane region" description="Helical" evidence="1">
    <location>
        <begin position="75"/>
        <end position="97"/>
    </location>
</feature>
<evidence type="ECO:0008006" key="3">
    <source>
        <dbReference type="Google" id="ProtNLM"/>
    </source>
</evidence>
<protein>
    <recommendedName>
        <fullName evidence="3">ABC-2 type transporter domain-containing protein</fullName>
    </recommendedName>
</protein>
<feature type="transmembrane region" description="Helical" evidence="1">
    <location>
        <begin position="21"/>
        <end position="40"/>
    </location>
</feature>
<keyword evidence="1" id="KW-0472">Membrane</keyword>